<dbReference type="InterPro" id="IPR036390">
    <property type="entry name" value="WH_DNA-bd_sf"/>
</dbReference>
<dbReference type="InterPro" id="IPR036388">
    <property type="entry name" value="WH-like_DNA-bd_sf"/>
</dbReference>
<dbReference type="GO" id="GO:0003700">
    <property type="term" value="F:DNA-binding transcription factor activity"/>
    <property type="evidence" value="ECO:0007669"/>
    <property type="project" value="InterPro"/>
</dbReference>
<evidence type="ECO:0000256" key="3">
    <source>
        <dbReference type="ARBA" id="ARBA00023163"/>
    </source>
</evidence>
<sequence>MRGEEIMEENCCTPKPQLTDRPLLDLDYAEGLSETFKILSNGTRLRILHAVIRTPNISVTGLAEQLEMKPQAISNQLQRLDDKGIVRSSREGNFIRYRVVDPCVTSLLHQGWCLTEDLPK</sequence>
<organism evidence="5 6">
    <name type="scientific">Sporosarcina newyorkensis 2681</name>
    <dbReference type="NCBI Taxonomy" id="1027292"/>
    <lineage>
        <taxon>Bacteria</taxon>
        <taxon>Bacillati</taxon>
        <taxon>Bacillota</taxon>
        <taxon>Bacilli</taxon>
        <taxon>Bacillales</taxon>
        <taxon>Caryophanaceae</taxon>
        <taxon>Sporosarcina</taxon>
    </lineage>
</organism>
<keyword evidence="2" id="KW-0238">DNA-binding</keyword>
<dbReference type="NCBIfam" id="NF033788">
    <property type="entry name" value="HTH_metalloreg"/>
    <property type="match status" value="1"/>
</dbReference>
<proteinExistence type="predicted"/>
<evidence type="ECO:0000313" key="6">
    <source>
        <dbReference type="Proteomes" id="UP000005316"/>
    </source>
</evidence>
<dbReference type="EMBL" id="AFPZ01000121">
    <property type="protein sequence ID" value="EGQ19300.1"/>
    <property type="molecule type" value="Genomic_DNA"/>
</dbReference>
<dbReference type="Pfam" id="PF12802">
    <property type="entry name" value="MarR_2"/>
    <property type="match status" value="1"/>
</dbReference>
<dbReference type="AlphaFoldDB" id="F9DY15"/>
<name>F9DY15_9BACL</name>
<dbReference type="Proteomes" id="UP000005316">
    <property type="component" value="Unassembled WGS sequence"/>
</dbReference>
<comment type="caution">
    <text evidence="5">The sequence shown here is derived from an EMBL/GenBank/DDBJ whole genome shotgun (WGS) entry which is preliminary data.</text>
</comment>
<evidence type="ECO:0000313" key="5">
    <source>
        <dbReference type="EMBL" id="EGQ19300.1"/>
    </source>
</evidence>
<keyword evidence="1" id="KW-0805">Transcription regulation</keyword>
<dbReference type="eggNOG" id="COG0640">
    <property type="taxonomic scope" value="Bacteria"/>
</dbReference>
<dbReference type="PRINTS" id="PR00778">
    <property type="entry name" value="HTHARSR"/>
</dbReference>
<keyword evidence="3" id="KW-0804">Transcription</keyword>
<dbReference type="SMART" id="SM00418">
    <property type="entry name" value="HTH_ARSR"/>
    <property type="match status" value="1"/>
</dbReference>
<evidence type="ECO:0000259" key="4">
    <source>
        <dbReference type="PROSITE" id="PS50987"/>
    </source>
</evidence>
<dbReference type="PROSITE" id="PS50987">
    <property type="entry name" value="HTH_ARSR_2"/>
    <property type="match status" value="1"/>
</dbReference>
<gene>
    <name evidence="5" type="ORF">HMPREF9372_3696</name>
</gene>
<feature type="domain" description="HTH arsR-type" evidence="4">
    <location>
        <begin position="24"/>
        <end position="119"/>
    </location>
</feature>
<dbReference type="InterPro" id="IPR000835">
    <property type="entry name" value="HTH_MarR-typ"/>
</dbReference>
<evidence type="ECO:0000256" key="1">
    <source>
        <dbReference type="ARBA" id="ARBA00023015"/>
    </source>
</evidence>
<dbReference type="Gene3D" id="1.10.10.10">
    <property type="entry name" value="Winged helix-like DNA-binding domain superfamily/Winged helix DNA-binding domain"/>
    <property type="match status" value="1"/>
</dbReference>
<evidence type="ECO:0000256" key="2">
    <source>
        <dbReference type="ARBA" id="ARBA00023125"/>
    </source>
</evidence>
<dbReference type="GO" id="GO:0003677">
    <property type="term" value="F:DNA binding"/>
    <property type="evidence" value="ECO:0007669"/>
    <property type="project" value="UniProtKB-KW"/>
</dbReference>
<accession>F9DY15</accession>
<dbReference type="PANTHER" id="PTHR43132:SF6">
    <property type="entry name" value="HTH-TYPE TRANSCRIPTIONAL REPRESSOR CZRA"/>
    <property type="match status" value="1"/>
</dbReference>
<protein>
    <submittedName>
        <fullName evidence="5">ArsR family transcriptional regulator</fullName>
    </submittedName>
</protein>
<dbReference type="InterPro" id="IPR051011">
    <property type="entry name" value="Metal_resp_trans_reg"/>
</dbReference>
<reference evidence="5 6" key="1">
    <citation type="submission" date="2011-04" db="EMBL/GenBank/DDBJ databases">
        <authorList>
            <person name="Muzny D."/>
            <person name="Qin X."/>
            <person name="Deng J."/>
            <person name="Jiang H."/>
            <person name="Liu Y."/>
            <person name="Qu J."/>
            <person name="Song X.-Z."/>
            <person name="Zhang L."/>
            <person name="Thornton R."/>
            <person name="Coyle M."/>
            <person name="Francisco L."/>
            <person name="Jackson L."/>
            <person name="Javaid M."/>
            <person name="Korchina V."/>
            <person name="Kovar C."/>
            <person name="Mata R."/>
            <person name="Mathew T."/>
            <person name="Ngo R."/>
            <person name="Nguyen L."/>
            <person name="Nguyen N."/>
            <person name="Okwuonu G."/>
            <person name="Ongeri F."/>
            <person name="Pham C."/>
            <person name="Simmons D."/>
            <person name="Wilczek-Boney K."/>
            <person name="Hale W."/>
            <person name="Jakkamsetti A."/>
            <person name="Pham P."/>
            <person name="Ruth R."/>
            <person name="San Lucas F."/>
            <person name="Warren J."/>
            <person name="Zhang J."/>
            <person name="Zhao Z."/>
            <person name="Zhou C."/>
            <person name="Zhu D."/>
            <person name="Lee S."/>
            <person name="Bess C."/>
            <person name="Blankenburg K."/>
            <person name="Forbes L."/>
            <person name="Fu Q."/>
            <person name="Gubbala S."/>
            <person name="Hirani K."/>
            <person name="Jayaseelan J.C."/>
            <person name="Lara F."/>
            <person name="Munidasa M."/>
            <person name="Palculict T."/>
            <person name="Patil S."/>
            <person name="Pu L.-L."/>
            <person name="Saada N."/>
            <person name="Tang L."/>
            <person name="Weissenberger G."/>
            <person name="Zhu Y."/>
            <person name="Hemphill L."/>
            <person name="Shang Y."/>
            <person name="Youmans B."/>
            <person name="Ayvaz T."/>
            <person name="Ross M."/>
            <person name="Santibanez J."/>
            <person name="Aqrawi P."/>
            <person name="Gross S."/>
            <person name="Joshi V."/>
            <person name="Fowler G."/>
            <person name="Nazareth L."/>
            <person name="Reid J."/>
            <person name="Worley K."/>
            <person name="Petrosino J."/>
            <person name="Highlander S."/>
            <person name="Gibbs R."/>
        </authorList>
    </citation>
    <scope>NUCLEOTIDE SEQUENCE [LARGE SCALE GENOMIC DNA]</scope>
    <source>
        <strain evidence="5 6">2681</strain>
    </source>
</reference>
<dbReference type="CDD" id="cd00090">
    <property type="entry name" value="HTH_ARSR"/>
    <property type="match status" value="1"/>
</dbReference>
<dbReference type="HOGENOM" id="CLU_097806_7_4_9"/>
<dbReference type="InterPro" id="IPR001845">
    <property type="entry name" value="HTH_ArsR_DNA-bd_dom"/>
</dbReference>
<dbReference type="PANTHER" id="PTHR43132">
    <property type="entry name" value="ARSENICAL RESISTANCE OPERON REPRESSOR ARSR-RELATED"/>
    <property type="match status" value="1"/>
</dbReference>
<dbReference type="InterPro" id="IPR011991">
    <property type="entry name" value="ArsR-like_HTH"/>
</dbReference>
<dbReference type="SUPFAM" id="SSF46785">
    <property type="entry name" value="Winged helix' DNA-binding domain"/>
    <property type="match status" value="1"/>
</dbReference>